<feature type="transmembrane region" description="Helical" evidence="1">
    <location>
        <begin position="128"/>
        <end position="148"/>
    </location>
</feature>
<gene>
    <name evidence="2" type="ORF">ACFFNX_47085</name>
</gene>
<dbReference type="GO" id="GO:0016746">
    <property type="term" value="F:acyltransferase activity"/>
    <property type="evidence" value="ECO:0007669"/>
    <property type="project" value="UniProtKB-KW"/>
</dbReference>
<protein>
    <submittedName>
        <fullName evidence="2">Acyltransferase family protein</fullName>
        <ecNumber evidence="2">2.3.-.-</ecNumber>
    </submittedName>
</protein>
<keyword evidence="1" id="KW-0812">Transmembrane</keyword>
<dbReference type="InterPro" id="IPR050879">
    <property type="entry name" value="Acyltransferase_3"/>
</dbReference>
<dbReference type="Proteomes" id="UP001589627">
    <property type="component" value="Unassembled WGS sequence"/>
</dbReference>
<dbReference type="EC" id="2.3.-.-" evidence="2"/>
<keyword evidence="3" id="KW-1185">Reference proteome</keyword>
<feature type="transmembrane region" description="Helical" evidence="1">
    <location>
        <begin position="64"/>
        <end position="81"/>
    </location>
</feature>
<feature type="non-terminal residue" evidence="2">
    <location>
        <position position="1"/>
    </location>
</feature>
<name>A0ABV5YXK6_9ACTN</name>
<dbReference type="PANTHER" id="PTHR23028:SF53">
    <property type="entry name" value="ACYL_TRANSF_3 DOMAIN-CONTAINING PROTEIN"/>
    <property type="match status" value="1"/>
</dbReference>
<sequence length="166" mass="17640">RAVARPALLLAVAALTVLWATARIEAPWLYGGGLVVAGVAAAVVVASLVAMPGCPAARLLRTRPVVYVGRLSYSLYLWHWPVHVFAVHRYAHLAWPLQVAGELAATFVLSALSFHFVETPARRVRRPLALAAPLLTCGLLLLAGAMYAQPKPPAEQETGVTVHGGP</sequence>
<feature type="transmembrane region" description="Helical" evidence="1">
    <location>
        <begin position="93"/>
        <end position="116"/>
    </location>
</feature>
<keyword evidence="1" id="KW-1133">Transmembrane helix</keyword>
<dbReference type="RefSeq" id="WP_378212911.1">
    <property type="nucleotide sequence ID" value="NZ_JBHLZP010000795.1"/>
</dbReference>
<evidence type="ECO:0000313" key="3">
    <source>
        <dbReference type="Proteomes" id="UP001589627"/>
    </source>
</evidence>
<reference evidence="2 3" key="1">
    <citation type="submission" date="2024-09" db="EMBL/GenBank/DDBJ databases">
        <authorList>
            <person name="Sun Q."/>
            <person name="Mori K."/>
        </authorList>
    </citation>
    <scope>NUCLEOTIDE SEQUENCE [LARGE SCALE GENOMIC DNA]</scope>
    <source>
        <strain evidence="2 3">TBRC 0563</strain>
    </source>
</reference>
<evidence type="ECO:0000313" key="2">
    <source>
        <dbReference type="EMBL" id="MFB9839735.1"/>
    </source>
</evidence>
<accession>A0ABV5YXK6</accession>
<organism evidence="2 3">
    <name type="scientific">Actinoallomurus acaciae</name>
    <dbReference type="NCBI Taxonomy" id="502577"/>
    <lineage>
        <taxon>Bacteria</taxon>
        <taxon>Bacillati</taxon>
        <taxon>Actinomycetota</taxon>
        <taxon>Actinomycetes</taxon>
        <taxon>Streptosporangiales</taxon>
        <taxon>Thermomonosporaceae</taxon>
        <taxon>Actinoallomurus</taxon>
    </lineage>
</organism>
<dbReference type="EMBL" id="JBHLZP010000795">
    <property type="protein sequence ID" value="MFB9839735.1"/>
    <property type="molecule type" value="Genomic_DNA"/>
</dbReference>
<evidence type="ECO:0000256" key="1">
    <source>
        <dbReference type="SAM" id="Phobius"/>
    </source>
</evidence>
<keyword evidence="2" id="KW-0808">Transferase</keyword>
<dbReference type="PANTHER" id="PTHR23028">
    <property type="entry name" value="ACETYLTRANSFERASE"/>
    <property type="match status" value="1"/>
</dbReference>
<comment type="caution">
    <text evidence="2">The sequence shown here is derived from an EMBL/GenBank/DDBJ whole genome shotgun (WGS) entry which is preliminary data.</text>
</comment>
<proteinExistence type="predicted"/>
<keyword evidence="2" id="KW-0012">Acyltransferase</keyword>
<feature type="transmembrane region" description="Helical" evidence="1">
    <location>
        <begin position="32"/>
        <end position="52"/>
    </location>
</feature>
<keyword evidence="1" id="KW-0472">Membrane</keyword>